<reference evidence="14" key="2">
    <citation type="submission" date="2023-08" db="EMBL/GenBank/DDBJ databases">
        <authorList>
            <person name="Luo J."/>
        </authorList>
    </citation>
    <scope>NUCLEOTIDE SEQUENCE</scope>
    <source>
        <strain evidence="14">DSM 25064</strain>
    </source>
</reference>
<evidence type="ECO:0000256" key="12">
    <source>
        <dbReference type="ARBA" id="ARBA00042615"/>
    </source>
</evidence>
<evidence type="ECO:0000256" key="2">
    <source>
        <dbReference type="ARBA" id="ARBA00001947"/>
    </source>
</evidence>
<evidence type="ECO:0000256" key="7">
    <source>
        <dbReference type="ARBA" id="ARBA00022723"/>
    </source>
</evidence>
<keyword evidence="9" id="KW-0862">Zinc</keyword>
<dbReference type="GO" id="GO:0005737">
    <property type="term" value="C:cytoplasm"/>
    <property type="evidence" value="ECO:0007669"/>
    <property type="project" value="UniProtKB-SubCell"/>
</dbReference>
<evidence type="ECO:0000313" key="15">
    <source>
        <dbReference type="Proteomes" id="UP001178354"/>
    </source>
</evidence>
<dbReference type="GO" id="GO:0046872">
    <property type="term" value="F:metal ion binding"/>
    <property type="evidence" value="ECO:0007669"/>
    <property type="project" value="UniProtKB-KW"/>
</dbReference>
<accession>A0AAW8B293</accession>
<evidence type="ECO:0000256" key="9">
    <source>
        <dbReference type="ARBA" id="ARBA00022833"/>
    </source>
</evidence>
<dbReference type="PANTHER" id="PTHR30417:SF4">
    <property type="entry name" value="1,6-ANHYDRO-N-ACETYLMURAMYL-L-ALANINE AMIDASE AMPD"/>
    <property type="match status" value="1"/>
</dbReference>
<dbReference type="GO" id="GO:0008745">
    <property type="term" value="F:N-acetylmuramoyl-L-alanine amidase activity"/>
    <property type="evidence" value="ECO:0007669"/>
    <property type="project" value="UniProtKB-EC"/>
</dbReference>
<comment type="cofactor">
    <cofactor evidence="2">
        <name>Zn(2+)</name>
        <dbReference type="ChEBI" id="CHEBI:29105"/>
    </cofactor>
</comment>
<dbReference type="EC" id="3.5.1.28" evidence="5"/>
<comment type="subcellular location">
    <subcellularLocation>
        <location evidence="3">Cytoplasm</location>
    </subcellularLocation>
</comment>
<dbReference type="PANTHER" id="PTHR30417">
    <property type="entry name" value="N-ACETYLMURAMOYL-L-ALANINE AMIDASE AMID"/>
    <property type="match status" value="1"/>
</dbReference>
<keyword evidence="15" id="KW-1185">Reference proteome</keyword>
<evidence type="ECO:0000256" key="10">
    <source>
        <dbReference type="ARBA" id="ARBA00023316"/>
    </source>
</evidence>
<sequence length="181" mass="20155">MINQQGWLQNAICKPSPNYNERPEGTPVSLLVIHNISLPPGEFGGKYICDFFVNCLNPAEHPYFETISDLKVSAHLLIQRDGELVQFVSFDDRAWHAGNSCYEGAGNCNDFAIGIELEGTDDIPYTEDQYRALSAVTLALMEHYPSINIGRIVGHSDIAPDRKTDPGPAFDWPHYLSSLET</sequence>
<comment type="catalytic activity">
    <reaction evidence="1">
        <text>Hydrolyzes the link between N-acetylmuramoyl residues and L-amino acid residues in certain cell-wall glycopeptides.</text>
        <dbReference type="EC" id="3.5.1.28"/>
    </reaction>
</comment>
<keyword evidence="7" id="KW-0479">Metal-binding</keyword>
<evidence type="ECO:0000256" key="8">
    <source>
        <dbReference type="ARBA" id="ARBA00022801"/>
    </source>
</evidence>
<dbReference type="InterPro" id="IPR051206">
    <property type="entry name" value="NAMLAA_amidase_2"/>
</dbReference>
<dbReference type="CDD" id="cd06583">
    <property type="entry name" value="PGRP"/>
    <property type="match status" value="1"/>
</dbReference>
<evidence type="ECO:0000256" key="11">
    <source>
        <dbReference type="ARBA" id="ARBA00039257"/>
    </source>
</evidence>
<dbReference type="Pfam" id="PF01510">
    <property type="entry name" value="Amidase_2"/>
    <property type="match status" value="1"/>
</dbReference>
<proteinExistence type="inferred from homology"/>
<dbReference type="Gene3D" id="3.40.80.10">
    <property type="entry name" value="Peptidoglycan recognition protein-like"/>
    <property type="match status" value="1"/>
</dbReference>
<protein>
    <recommendedName>
        <fullName evidence="11">1,6-anhydro-N-acetylmuramyl-L-alanine amidase AmpD</fullName>
        <ecNumber evidence="5">3.5.1.28</ecNumber>
    </recommendedName>
    <alternativeName>
        <fullName evidence="12">N-acetylmuramoyl-L-alanine amidase</fullName>
    </alternativeName>
</protein>
<evidence type="ECO:0000313" key="14">
    <source>
        <dbReference type="EMBL" id="MDP1520013.1"/>
    </source>
</evidence>
<evidence type="ECO:0000259" key="13">
    <source>
        <dbReference type="SMART" id="SM00644"/>
    </source>
</evidence>
<dbReference type="RefSeq" id="WP_305169527.1">
    <property type="nucleotide sequence ID" value="NZ_JAUUUU010000001.1"/>
</dbReference>
<name>A0AAW8B293_9GAMM</name>
<keyword evidence="8 14" id="KW-0378">Hydrolase</keyword>
<dbReference type="InterPro" id="IPR036505">
    <property type="entry name" value="Amidase/PGRP_sf"/>
</dbReference>
<evidence type="ECO:0000256" key="1">
    <source>
        <dbReference type="ARBA" id="ARBA00001561"/>
    </source>
</evidence>
<dbReference type="InterPro" id="IPR002502">
    <property type="entry name" value="Amidase_domain"/>
</dbReference>
<dbReference type="AlphaFoldDB" id="A0AAW8B293"/>
<keyword evidence="6" id="KW-0963">Cytoplasm</keyword>
<dbReference type="SMART" id="SM00644">
    <property type="entry name" value="Ami_2"/>
    <property type="match status" value="1"/>
</dbReference>
<dbReference type="NCBIfam" id="NF008758">
    <property type="entry name" value="PRK11789.1"/>
    <property type="match status" value="1"/>
</dbReference>
<gene>
    <name evidence="14" type="primary">ampD</name>
    <name evidence="14" type="ORF">Q8A57_03435</name>
</gene>
<dbReference type="GO" id="GO:0009254">
    <property type="term" value="P:peptidoglycan turnover"/>
    <property type="evidence" value="ECO:0007669"/>
    <property type="project" value="TreeGrafter"/>
</dbReference>
<dbReference type="EMBL" id="JAUUUU010000001">
    <property type="protein sequence ID" value="MDP1520013.1"/>
    <property type="molecule type" value="Genomic_DNA"/>
</dbReference>
<evidence type="ECO:0000256" key="4">
    <source>
        <dbReference type="ARBA" id="ARBA00007553"/>
    </source>
</evidence>
<dbReference type="SUPFAM" id="SSF55846">
    <property type="entry name" value="N-acetylmuramoyl-L-alanine amidase-like"/>
    <property type="match status" value="1"/>
</dbReference>
<organism evidence="14 15">
    <name type="scientific">Porticoccus litoralis</name>
    <dbReference type="NCBI Taxonomy" id="434086"/>
    <lineage>
        <taxon>Bacteria</taxon>
        <taxon>Pseudomonadati</taxon>
        <taxon>Pseudomonadota</taxon>
        <taxon>Gammaproteobacteria</taxon>
        <taxon>Cellvibrionales</taxon>
        <taxon>Porticoccaceae</taxon>
        <taxon>Porticoccus</taxon>
    </lineage>
</organism>
<dbReference type="GO" id="GO:0009253">
    <property type="term" value="P:peptidoglycan catabolic process"/>
    <property type="evidence" value="ECO:0007669"/>
    <property type="project" value="InterPro"/>
</dbReference>
<keyword evidence="10" id="KW-0961">Cell wall biogenesis/degradation</keyword>
<dbReference type="GO" id="GO:0071555">
    <property type="term" value="P:cell wall organization"/>
    <property type="evidence" value="ECO:0007669"/>
    <property type="project" value="UniProtKB-KW"/>
</dbReference>
<evidence type="ECO:0000256" key="3">
    <source>
        <dbReference type="ARBA" id="ARBA00004496"/>
    </source>
</evidence>
<comment type="caution">
    <text evidence="14">The sequence shown here is derived from an EMBL/GenBank/DDBJ whole genome shotgun (WGS) entry which is preliminary data.</text>
</comment>
<feature type="domain" description="N-acetylmuramoyl-L-alanine amidase" evidence="13">
    <location>
        <begin position="16"/>
        <end position="167"/>
    </location>
</feature>
<reference evidence="14" key="1">
    <citation type="journal article" date="2010" name="Int. J. Syst. Evol. Microbiol.">
        <title>Porticoccus litoralis gen. nov., sp. nov., a gammaproteobacterium isolated from the Yellow Sea.</title>
        <authorList>
            <person name="Oh H.M."/>
            <person name="Kim H."/>
            <person name="Kim K.M."/>
            <person name="Min G.S."/>
            <person name="Cho J.C."/>
        </authorList>
    </citation>
    <scope>NUCLEOTIDE SEQUENCE</scope>
    <source>
        <strain evidence="14">DSM 25064</strain>
    </source>
</reference>
<evidence type="ECO:0000256" key="5">
    <source>
        <dbReference type="ARBA" id="ARBA00011901"/>
    </source>
</evidence>
<evidence type="ECO:0000256" key="6">
    <source>
        <dbReference type="ARBA" id="ARBA00022490"/>
    </source>
</evidence>
<dbReference type="Proteomes" id="UP001178354">
    <property type="component" value="Unassembled WGS sequence"/>
</dbReference>
<comment type="similarity">
    <text evidence="4">Belongs to the N-acetylmuramoyl-L-alanine amidase 2 family.</text>
</comment>